<evidence type="ECO:0000313" key="3">
    <source>
        <dbReference type="Proteomes" id="UP001168821"/>
    </source>
</evidence>
<name>A0AA38M9G4_9CUCU</name>
<accession>A0AA38M9G4</accession>
<feature type="compositionally biased region" description="Polar residues" evidence="1">
    <location>
        <begin position="126"/>
        <end position="137"/>
    </location>
</feature>
<protein>
    <submittedName>
        <fullName evidence="2">Uncharacterized protein</fullName>
    </submittedName>
</protein>
<dbReference type="AlphaFoldDB" id="A0AA38M9G4"/>
<feature type="region of interest" description="Disordered" evidence="1">
    <location>
        <begin position="117"/>
        <end position="137"/>
    </location>
</feature>
<dbReference type="EMBL" id="JALNTZ010000006">
    <property type="protein sequence ID" value="KAJ3648308.1"/>
    <property type="molecule type" value="Genomic_DNA"/>
</dbReference>
<organism evidence="2 3">
    <name type="scientific">Zophobas morio</name>
    <dbReference type="NCBI Taxonomy" id="2755281"/>
    <lineage>
        <taxon>Eukaryota</taxon>
        <taxon>Metazoa</taxon>
        <taxon>Ecdysozoa</taxon>
        <taxon>Arthropoda</taxon>
        <taxon>Hexapoda</taxon>
        <taxon>Insecta</taxon>
        <taxon>Pterygota</taxon>
        <taxon>Neoptera</taxon>
        <taxon>Endopterygota</taxon>
        <taxon>Coleoptera</taxon>
        <taxon>Polyphaga</taxon>
        <taxon>Cucujiformia</taxon>
        <taxon>Tenebrionidae</taxon>
        <taxon>Zophobas</taxon>
    </lineage>
</organism>
<gene>
    <name evidence="2" type="ORF">Zmor_020121</name>
</gene>
<sequence>MWVNSVSRALLNSEIALLEQLNPRRTLSWHFRRAARCCVGAITVRKNRPLSGTKPRFGFPRSGFRTVSDILVNFPRRFSNPARRKVPRRARCCVPDYEINRLWVPLHINLPETPPPIRAAAGMSHKNASNFNKPTPN</sequence>
<evidence type="ECO:0000256" key="1">
    <source>
        <dbReference type="SAM" id="MobiDB-lite"/>
    </source>
</evidence>
<dbReference type="Proteomes" id="UP001168821">
    <property type="component" value="Unassembled WGS sequence"/>
</dbReference>
<keyword evidence="3" id="KW-1185">Reference proteome</keyword>
<proteinExistence type="predicted"/>
<reference evidence="2" key="1">
    <citation type="journal article" date="2023" name="G3 (Bethesda)">
        <title>Whole genome assemblies of Zophobas morio and Tenebrio molitor.</title>
        <authorList>
            <person name="Kaur S."/>
            <person name="Stinson S.A."/>
            <person name="diCenzo G.C."/>
        </authorList>
    </citation>
    <scope>NUCLEOTIDE SEQUENCE</scope>
    <source>
        <strain evidence="2">QUZm001</strain>
    </source>
</reference>
<comment type="caution">
    <text evidence="2">The sequence shown here is derived from an EMBL/GenBank/DDBJ whole genome shotgun (WGS) entry which is preliminary data.</text>
</comment>
<evidence type="ECO:0000313" key="2">
    <source>
        <dbReference type="EMBL" id="KAJ3648308.1"/>
    </source>
</evidence>